<name>A0A0A8ZJC9_ARUDO</name>
<dbReference type="EMBL" id="GBRH01258406">
    <property type="protein sequence ID" value="JAD39489.1"/>
    <property type="molecule type" value="Transcribed_RNA"/>
</dbReference>
<sequence length="20" mass="2301">MLILRCVCKILLICLYDAFG</sequence>
<organism evidence="1">
    <name type="scientific">Arundo donax</name>
    <name type="common">Giant reed</name>
    <name type="synonym">Donax arundinaceus</name>
    <dbReference type="NCBI Taxonomy" id="35708"/>
    <lineage>
        <taxon>Eukaryota</taxon>
        <taxon>Viridiplantae</taxon>
        <taxon>Streptophyta</taxon>
        <taxon>Embryophyta</taxon>
        <taxon>Tracheophyta</taxon>
        <taxon>Spermatophyta</taxon>
        <taxon>Magnoliopsida</taxon>
        <taxon>Liliopsida</taxon>
        <taxon>Poales</taxon>
        <taxon>Poaceae</taxon>
        <taxon>PACMAD clade</taxon>
        <taxon>Arundinoideae</taxon>
        <taxon>Arundineae</taxon>
        <taxon>Arundo</taxon>
    </lineage>
</organism>
<accession>A0A0A8ZJC9</accession>
<dbReference type="AlphaFoldDB" id="A0A0A8ZJC9"/>
<reference evidence="1" key="1">
    <citation type="submission" date="2014-09" db="EMBL/GenBank/DDBJ databases">
        <authorList>
            <person name="Magalhaes I.L.F."/>
            <person name="Oliveira U."/>
            <person name="Santos F.R."/>
            <person name="Vidigal T.H.D.A."/>
            <person name="Brescovit A.D."/>
            <person name="Santos A.J."/>
        </authorList>
    </citation>
    <scope>NUCLEOTIDE SEQUENCE</scope>
    <source>
        <tissue evidence="1">Shoot tissue taken approximately 20 cm above the soil surface</tissue>
    </source>
</reference>
<proteinExistence type="predicted"/>
<protein>
    <submittedName>
        <fullName evidence="1">Uncharacterized protein</fullName>
    </submittedName>
</protein>
<reference evidence="1" key="2">
    <citation type="journal article" date="2015" name="Data Brief">
        <title>Shoot transcriptome of the giant reed, Arundo donax.</title>
        <authorList>
            <person name="Barrero R.A."/>
            <person name="Guerrero F.D."/>
            <person name="Moolhuijzen P."/>
            <person name="Goolsby J.A."/>
            <person name="Tidwell J."/>
            <person name="Bellgard S.E."/>
            <person name="Bellgard M.I."/>
        </authorList>
    </citation>
    <scope>NUCLEOTIDE SEQUENCE</scope>
    <source>
        <tissue evidence="1">Shoot tissue taken approximately 20 cm above the soil surface</tissue>
    </source>
</reference>
<evidence type="ECO:0000313" key="1">
    <source>
        <dbReference type="EMBL" id="JAD39489.1"/>
    </source>
</evidence>